<evidence type="ECO:0000256" key="1">
    <source>
        <dbReference type="SAM" id="SignalP"/>
    </source>
</evidence>
<accession>A0AAJ5X7E6</accession>
<gene>
    <name evidence="2" type="ORF">P0Y56_02030</name>
</gene>
<dbReference type="InterPro" id="IPR046150">
    <property type="entry name" value="DUF6152"/>
</dbReference>
<dbReference type="Pfam" id="PF19649">
    <property type="entry name" value="DUF6152"/>
    <property type="match status" value="1"/>
</dbReference>
<organism evidence="2 3">
    <name type="scientific">Candidatus Andeanibacterium colombiense</name>
    <dbReference type="NCBI Taxonomy" id="3121345"/>
    <lineage>
        <taxon>Bacteria</taxon>
        <taxon>Pseudomonadati</taxon>
        <taxon>Pseudomonadota</taxon>
        <taxon>Alphaproteobacteria</taxon>
        <taxon>Sphingomonadales</taxon>
        <taxon>Sphingomonadaceae</taxon>
        <taxon>Candidatus Andeanibacterium</taxon>
    </lineage>
</organism>
<reference evidence="2" key="1">
    <citation type="submission" date="2023-03" db="EMBL/GenBank/DDBJ databases">
        <title>Andean soil-derived lignocellulolytic bacterial consortium as a source of novel taxa and putative plastic-active enzymes.</title>
        <authorList>
            <person name="Diaz-Garcia L."/>
            <person name="Chuvochina M."/>
            <person name="Feuerriegel G."/>
            <person name="Bunk B."/>
            <person name="Sproer C."/>
            <person name="Streit W.R."/>
            <person name="Rodriguez L.M."/>
            <person name="Overmann J."/>
            <person name="Jimenez D.J."/>
        </authorList>
    </citation>
    <scope>NUCLEOTIDE SEQUENCE</scope>
    <source>
        <strain evidence="2">MAG 26</strain>
    </source>
</reference>
<name>A0AAJ5X7E6_9SPHN</name>
<dbReference type="Proteomes" id="UP001218362">
    <property type="component" value="Chromosome"/>
</dbReference>
<protein>
    <submittedName>
        <fullName evidence="2">DUF6152 family protein</fullName>
    </submittedName>
</protein>
<keyword evidence="1" id="KW-0732">Signal</keyword>
<proteinExistence type="predicted"/>
<evidence type="ECO:0000313" key="2">
    <source>
        <dbReference type="EMBL" id="WEK47086.1"/>
    </source>
</evidence>
<feature type="signal peptide" evidence="1">
    <location>
        <begin position="1"/>
        <end position="20"/>
    </location>
</feature>
<feature type="chain" id="PRO_5042559806" evidence="1">
    <location>
        <begin position="21"/>
        <end position="130"/>
    </location>
</feature>
<dbReference type="AlphaFoldDB" id="A0AAJ5X7E6"/>
<sequence length="130" mass="14391">MRRYWFAAAAAMTVATPAVAHHSFAAFFDPDRIVKVKGTVTAFRFTNPHGTIAFDVTGTDGKIVHWRAETNAPVVLVRRGWTRDILKPGEVITIEGWMSREGKPYMRLRQAFDANGKLIGTAPFGVTDKG</sequence>
<dbReference type="EMBL" id="CP119316">
    <property type="protein sequence ID" value="WEK47086.1"/>
    <property type="molecule type" value="Genomic_DNA"/>
</dbReference>
<evidence type="ECO:0000313" key="3">
    <source>
        <dbReference type="Proteomes" id="UP001218362"/>
    </source>
</evidence>
<dbReference type="KEGG" id="acob:P0Y56_02030"/>